<evidence type="ECO:0000256" key="3">
    <source>
        <dbReference type="ARBA" id="ARBA00022723"/>
    </source>
</evidence>
<dbReference type="InterPro" id="IPR047177">
    <property type="entry name" value="Pept_M20A"/>
</dbReference>
<keyword evidence="3" id="KW-0479">Metal-binding</keyword>
<dbReference type="SUPFAM" id="SSF55031">
    <property type="entry name" value="Bacterial exopeptidase dimerisation domain"/>
    <property type="match status" value="1"/>
</dbReference>
<evidence type="ECO:0000256" key="4">
    <source>
        <dbReference type="ARBA" id="ARBA00022801"/>
    </source>
</evidence>
<dbReference type="GO" id="GO:0051603">
    <property type="term" value="P:proteolysis involved in protein catabolic process"/>
    <property type="evidence" value="ECO:0007669"/>
    <property type="project" value="TreeGrafter"/>
</dbReference>
<dbReference type="PANTHER" id="PTHR45962:SF1">
    <property type="entry name" value="N-FATTY-ACYL-AMINO ACID SYNTHASE_HYDROLASE PM20D1"/>
    <property type="match status" value="1"/>
</dbReference>
<keyword evidence="4" id="KW-0378">Hydrolase</keyword>
<keyword evidence="2" id="KW-0645">Protease</keyword>
<dbReference type="Proteomes" id="UP000054279">
    <property type="component" value="Unassembled WGS sequence"/>
</dbReference>
<reference evidence="7 8" key="1">
    <citation type="submission" date="2014-06" db="EMBL/GenBank/DDBJ databases">
        <title>Evolutionary Origins and Diversification of the Mycorrhizal Mutualists.</title>
        <authorList>
            <consortium name="DOE Joint Genome Institute"/>
            <consortium name="Mycorrhizal Genomics Consortium"/>
            <person name="Kohler A."/>
            <person name="Kuo A."/>
            <person name="Nagy L.G."/>
            <person name="Floudas D."/>
            <person name="Copeland A."/>
            <person name="Barry K.W."/>
            <person name="Cichocki N."/>
            <person name="Veneault-Fourrey C."/>
            <person name="LaButti K."/>
            <person name="Lindquist E.A."/>
            <person name="Lipzen A."/>
            <person name="Lundell T."/>
            <person name="Morin E."/>
            <person name="Murat C."/>
            <person name="Riley R."/>
            <person name="Ohm R."/>
            <person name="Sun H."/>
            <person name="Tunlid A."/>
            <person name="Henrissat B."/>
            <person name="Grigoriev I.V."/>
            <person name="Hibbett D.S."/>
            <person name="Martin F."/>
        </authorList>
    </citation>
    <scope>NUCLEOTIDE SEQUENCE [LARGE SCALE GENOMIC DNA]</scope>
    <source>
        <strain evidence="7 8">SS14</strain>
    </source>
</reference>
<organism evidence="7 8">
    <name type="scientific">Sphaerobolus stellatus (strain SS14)</name>
    <dbReference type="NCBI Taxonomy" id="990650"/>
    <lineage>
        <taxon>Eukaryota</taxon>
        <taxon>Fungi</taxon>
        <taxon>Dikarya</taxon>
        <taxon>Basidiomycota</taxon>
        <taxon>Agaricomycotina</taxon>
        <taxon>Agaricomycetes</taxon>
        <taxon>Phallomycetidae</taxon>
        <taxon>Geastrales</taxon>
        <taxon>Sphaerobolaceae</taxon>
        <taxon>Sphaerobolus</taxon>
    </lineage>
</organism>
<dbReference type="OrthoDB" id="3064516at2759"/>
<name>A0A0C9VKZ2_SPHS4</name>
<accession>A0A0C9VKZ2</accession>
<dbReference type="Gene3D" id="3.30.70.360">
    <property type="match status" value="1"/>
</dbReference>
<evidence type="ECO:0000313" key="7">
    <source>
        <dbReference type="EMBL" id="KIJ38420.1"/>
    </source>
</evidence>
<dbReference type="GO" id="GO:0004180">
    <property type="term" value="F:carboxypeptidase activity"/>
    <property type="evidence" value="ECO:0007669"/>
    <property type="project" value="TreeGrafter"/>
</dbReference>
<dbReference type="GO" id="GO:0000328">
    <property type="term" value="C:fungal-type vacuole lumen"/>
    <property type="evidence" value="ECO:0007669"/>
    <property type="project" value="TreeGrafter"/>
</dbReference>
<evidence type="ECO:0000256" key="5">
    <source>
        <dbReference type="ARBA" id="ARBA00022833"/>
    </source>
</evidence>
<dbReference type="InterPro" id="IPR011650">
    <property type="entry name" value="Peptidase_M20_dimer"/>
</dbReference>
<sequence length="156" mass="16804">MYIMHALYNYVFKNGYEEDSSGALCMGFSQRYAQNYIMLLEQAIDIISGGVKSNALPEQSSAVVNHRIVDDSSVGAVKKRVTKILSPIASKIQSFLSGSLIISDGWGRALEPAPVSPSDSAPYDLLSATIKASVYDSRIIDKEVIVAPGIMTGSKP</sequence>
<keyword evidence="8" id="KW-1185">Reference proteome</keyword>
<keyword evidence="5" id="KW-0862">Zinc</keyword>
<dbReference type="GO" id="GO:0046872">
    <property type="term" value="F:metal ion binding"/>
    <property type="evidence" value="ECO:0007669"/>
    <property type="project" value="UniProtKB-KW"/>
</dbReference>
<evidence type="ECO:0000256" key="1">
    <source>
        <dbReference type="ARBA" id="ARBA00006247"/>
    </source>
</evidence>
<evidence type="ECO:0000313" key="8">
    <source>
        <dbReference type="Proteomes" id="UP000054279"/>
    </source>
</evidence>
<dbReference type="Pfam" id="PF07687">
    <property type="entry name" value="M20_dimer"/>
    <property type="match status" value="1"/>
</dbReference>
<comment type="similarity">
    <text evidence="1">Belongs to the peptidase M20A family.</text>
</comment>
<protein>
    <recommendedName>
        <fullName evidence="6">Peptidase M20 dimerisation domain-containing protein</fullName>
    </recommendedName>
</protein>
<dbReference type="AlphaFoldDB" id="A0A0C9VKZ2"/>
<dbReference type="InterPro" id="IPR036264">
    <property type="entry name" value="Bact_exopeptidase_dim_dom"/>
</dbReference>
<proteinExistence type="inferred from homology"/>
<dbReference type="PANTHER" id="PTHR45962">
    <property type="entry name" value="N-FATTY-ACYL-AMINO ACID SYNTHASE/HYDROLASE PM20D1"/>
    <property type="match status" value="1"/>
</dbReference>
<gene>
    <name evidence="7" type="ORF">M422DRAFT_49959</name>
</gene>
<feature type="domain" description="Peptidase M20 dimerisation" evidence="6">
    <location>
        <begin position="44"/>
        <end position="89"/>
    </location>
</feature>
<dbReference type="HOGENOM" id="CLU_1687838_0_0_1"/>
<evidence type="ECO:0000256" key="2">
    <source>
        <dbReference type="ARBA" id="ARBA00022670"/>
    </source>
</evidence>
<dbReference type="EMBL" id="KN837160">
    <property type="protein sequence ID" value="KIJ38420.1"/>
    <property type="molecule type" value="Genomic_DNA"/>
</dbReference>
<evidence type="ECO:0000259" key="6">
    <source>
        <dbReference type="Pfam" id="PF07687"/>
    </source>
</evidence>